<dbReference type="RefSeq" id="XP_033393139.1">
    <property type="nucleotide sequence ID" value="XM_033542521.1"/>
</dbReference>
<keyword evidence="1" id="KW-1133">Transmembrane helix</keyword>
<keyword evidence="1" id="KW-0472">Membrane</keyword>
<dbReference type="GeneID" id="54300018"/>
<evidence type="ECO:0000313" key="2">
    <source>
        <dbReference type="EMBL" id="KAF2137424.1"/>
    </source>
</evidence>
<dbReference type="OrthoDB" id="5428040at2759"/>
<reference evidence="2" key="1">
    <citation type="journal article" date="2020" name="Stud. Mycol.">
        <title>101 Dothideomycetes genomes: a test case for predicting lifestyles and emergence of pathogens.</title>
        <authorList>
            <person name="Haridas S."/>
            <person name="Albert R."/>
            <person name="Binder M."/>
            <person name="Bloem J."/>
            <person name="Labutti K."/>
            <person name="Salamov A."/>
            <person name="Andreopoulos B."/>
            <person name="Baker S."/>
            <person name="Barry K."/>
            <person name="Bills G."/>
            <person name="Bluhm B."/>
            <person name="Cannon C."/>
            <person name="Castanera R."/>
            <person name="Culley D."/>
            <person name="Daum C."/>
            <person name="Ezra D."/>
            <person name="Gonzalez J."/>
            <person name="Henrissat B."/>
            <person name="Kuo A."/>
            <person name="Liang C."/>
            <person name="Lipzen A."/>
            <person name="Lutzoni F."/>
            <person name="Magnuson J."/>
            <person name="Mondo S."/>
            <person name="Nolan M."/>
            <person name="Ohm R."/>
            <person name="Pangilinan J."/>
            <person name="Park H.-J."/>
            <person name="Ramirez L."/>
            <person name="Alfaro M."/>
            <person name="Sun H."/>
            <person name="Tritt A."/>
            <person name="Yoshinaga Y."/>
            <person name="Zwiers L.-H."/>
            <person name="Turgeon B."/>
            <person name="Goodwin S."/>
            <person name="Spatafora J."/>
            <person name="Crous P."/>
            <person name="Grigoriev I."/>
        </authorList>
    </citation>
    <scope>NUCLEOTIDE SEQUENCE</scope>
    <source>
        <strain evidence="2">CBS 121167</strain>
    </source>
</reference>
<organism evidence="2 3">
    <name type="scientific">Aplosporella prunicola CBS 121167</name>
    <dbReference type="NCBI Taxonomy" id="1176127"/>
    <lineage>
        <taxon>Eukaryota</taxon>
        <taxon>Fungi</taxon>
        <taxon>Dikarya</taxon>
        <taxon>Ascomycota</taxon>
        <taxon>Pezizomycotina</taxon>
        <taxon>Dothideomycetes</taxon>
        <taxon>Dothideomycetes incertae sedis</taxon>
        <taxon>Botryosphaeriales</taxon>
        <taxon>Aplosporellaceae</taxon>
        <taxon>Aplosporella</taxon>
    </lineage>
</organism>
<dbReference type="AlphaFoldDB" id="A0A6A6B2I0"/>
<dbReference type="Proteomes" id="UP000799438">
    <property type="component" value="Unassembled WGS sequence"/>
</dbReference>
<evidence type="ECO:0000256" key="1">
    <source>
        <dbReference type="SAM" id="Phobius"/>
    </source>
</evidence>
<feature type="transmembrane region" description="Helical" evidence="1">
    <location>
        <begin position="463"/>
        <end position="485"/>
    </location>
</feature>
<evidence type="ECO:0000313" key="3">
    <source>
        <dbReference type="Proteomes" id="UP000799438"/>
    </source>
</evidence>
<name>A0A6A6B2I0_9PEZI</name>
<dbReference type="EMBL" id="ML995503">
    <property type="protein sequence ID" value="KAF2137424.1"/>
    <property type="molecule type" value="Genomic_DNA"/>
</dbReference>
<gene>
    <name evidence="2" type="ORF">K452DRAFT_302004</name>
</gene>
<protein>
    <submittedName>
        <fullName evidence="2">Uncharacterized protein</fullName>
    </submittedName>
</protein>
<keyword evidence="3" id="KW-1185">Reference proteome</keyword>
<proteinExistence type="predicted"/>
<sequence>MPREFPVFAEWSAKPDALPVSIVDTGPVARAFLPVNIEDSNIVQFEGTGSLFDARVVCVRPVIEAVEFDDYWTQGYVSLGPLLEDLSKVLRYNGTRGFVDELGITPSDKFTQESGPNLQFHGLSPTFGGLVNQFDPTINSTIKVNFPSDWSSETLVGTLANIDTGSRNDQAGDDLQWHIELGHASHGEHRNATFHERGSWLVYMPNTTDIPSFEASLCFDSMYNQLFSYNRYYHPQDFPVTARKRSLKTDFEDPAPKWDSKNNKYDTRRLPQHLGAAVPDSYERNVFDLDIDSVNEKMEEYIDQWDPDFKAAIEDWNDMGSTIYVNTSQRDILRTNKDILNLTGSDYLKTMYADFLNRLLWNPTVTPTDIVEATFKAGSARTNEPDSTSDKLDESYLLLHPVSIALVEDILEDTDNPALAWQALTTSLMGAAYRDWAPYFTVSEPVTTILAISTQFPQHQKGFWIVVGNLVAHFALVTTAFIWFLRSTQYSLLNNPWQAVSQLIAPETKELLENATMADGKQVQECIRASGREGLRFKIKKESEKDRVCLLLAQQVDGDIKTLKQQPSQEDIELVTRASSVEIGGLSRRRQEQSSEKANA</sequence>
<keyword evidence="1" id="KW-0812">Transmembrane</keyword>
<accession>A0A6A6B2I0</accession>